<reference key="2">
    <citation type="submission" date="2011-03" db="EMBL/GenBank/DDBJ databases">
        <title>Complete Genome Sequence of a beneficial plant roots-associated bacterium Pseudomonas brassicacearum.</title>
        <authorList>
            <person name="Ortet P."/>
            <person name="Barakat M."/>
            <person name="Lalaouna D."/>
            <person name="Fochesato S."/>
            <person name="Barbe V."/>
            <person name="Santaella C."/>
            <person name="Heulin T."/>
            <person name="Achouak W."/>
        </authorList>
    </citation>
    <scope>NUCLEOTIDE SEQUENCE</scope>
    <source>
        <strain>NFM421</strain>
    </source>
</reference>
<evidence type="ECO:0000256" key="1">
    <source>
        <dbReference type="ARBA" id="ARBA00004897"/>
    </source>
</evidence>
<dbReference type="InterPro" id="IPR006680">
    <property type="entry name" value="Amidohydro-rel"/>
</dbReference>
<dbReference type="NCBIfam" id="NF009686">
    <property type="entry name" value="PRK13207.1"/>
    <property type="match status" value="1"/>
</dbReference>
<accession>F2KBP0</accession>
<comment type="cofactor">
    <cofactor evidence="5 8 11">
        <name>Ni cation</name>
        <dbReference type="ChEBI" id="CHEBI:25516"/>
    </cofactor>
    <text evidence="5 8 11">Binds 2 nickel ions per subunit.</text>
</comment>
<comment type="PTM">
    <text evidence="5">Carboxylation allows a single lysine to coordinate two nickel ions.</text>
</comment>
<comment type="pathway">
    <text evidence="1 5">Nitrogen metabolism; urea degradation; CO(2) and NH(3) from urea (urease route): step 1/1.</text>
</comment>
<comment type="similarity">
    <text evidence="5 12">Belongs to the metallo-dependent hydrolases superfamily. Urease alpha subunit family.</text>
</comment>
<evidence type="ECO:0000256" key="8">
    <source>
        <dbReference type="PIRSR" id="PIRSR611612-51"/>
    </source>
</evidence>
<protein>
    <recommendedName>
        <fullName evidence="5 6">Urease subunit alpha</fullName>
        <ecNumber evidence="5 6">3.5.1.5</ecNumber>
    </recommendedName>
    <alternativeName>
        <fullName evidence="5">Urea amidohydrolase subunit alpha</fullName>
    </alternativeName>
</protein>
<evidence type="ECO:0000256" key="9">
    <source>
        <dbReference type="PIRSR" id="PIRSR611612-52"/>
    </source>
</evidence>
<dbReference type="EMBL" id="CP002585">
    <property type="protein sequence ID" value="AEA66742.1"/>
    <property type="molecule type" value="Genomic_DNA"/>
</dbReference>
<keyword evidence="5 10" id="KW-0963">Cytoplasm</keyword>
<evidence type="ECO:0000256" key="11">
    <source>
        <dbReference type="RuleBase" id="RU000510"/>
    </source>
</evidence>
<feature type="domain" description="Urease" evidence="13">
    <location>
        <begin position="128"/>
        <end position="566"/>
    </location>
</feature>
<evidence type="ECO:0000256" key="4">
    <source>
        <dbReference type="ARBA" id="ARBA00022801"/>
    </source>
</evidence>
<evidence type="ECO:0000256" key="5">
    <source>
        <dbReference type="HAMAP-Rule" id="MF_01953"/>
    </source>
</evidence>
<dbReference type="SUPFAM" id="SSF51338">
    <property type="entry name" value="Composite domain of metallo-dependent hydrolases"/>
    <property type="match status" value="2"/>
</dbReference>
<dbReference type="HAMAP" id="MF_01953">
    <property type="entry name" value="Urease_alpha"/>
    <property type="match status" value="1"/>
</dbReference>
<dbReference type="Pfam" id="PF00449">
    <property type="entry name" value="Urease_alpha"/>
    <property type="match status" value="1"/>
</dbReference>
<sequence length="566" mass="60682">MKISRQAYADMFGPTVGDKVRLADTELWIEVEKDFTTYGEEVKFGGGKVIRDGMGQSQLLAAEVVDTLITNALIIDHWGIVKADVGLKDGRIAAIGKAGNPDIQPDVTIAIGASTEVIAGEGMILTAGGIDTHIHFICPQQIEEALMSGVTTMIGGGTGPATGTNATTCTSGPWHLARMLQAADAFPMNIGFTGKGNASLPEPLIEQVKAGAIGLKLHEDWGTTPAAIDNCLSVADQYDVQVAIHTDTLNESGFVETTLAAFKGRTIHTYHTEGAGGGHAPDIIKACGFANVLPSSTNPTRPFTRNTIDEHLDMLMVCHHLDPSIAEDVAFAESRIRRETIAAEDILHDLGAFSMISSDSQAMGRVGEVITRTWQTADKMKKQRGALPGDGEGNDNFRIKRYIAKYTINPAITHGISHEVGSIEVGKWADLVLWRPAFFGVKPTLILKGGAIAASLMGDANASIPTPQPVHYRPMFASYGGSRHATSLTFISQAAAEAGLPEQLGLKKKIAVVKGCRDVQKTDLIHNDYLPSIDVDPQTYQVKADGVLLWCEPAEVLPMAQRYFLF</sequence>
<dbReference type="InterPro" id="IPR032466">
    <property type="entry name" value="Metal_Hydrolase"/>
</dbReference>
<dbReference type="Pfam" id="PF01979">
    <property type="entry name" value="Amidohydro_1"/>
    <property type="match status" value="1"/>
</dbReference>
<dbReference type="Gene3D" id="2.30.40.10">
    <property type="entry name" value="Urease, subunit C, domain 1"/>
    <property type="match status" value="1"/>
</dbReference>
<dbReference type="InterPro" id="IPR050112">
    <property type="entry name" value="Urease_alpha_subunit"/>
</dbReference>
<dbReference type="GeneID" id="98109159"/>
<keyword evidence="2 5" id="KW-0533">Nickel</keyword>
<name>F2KBP0_PSEBN</name>
<dbReference type="Proteomes" id="UP000006692">
    <property type="component" value="Chromosome"/>
</dbReference>
<feature type="binding site" evidence="5 8">
    <location>
        <position position="133"/>
    </location>
    <ligand>
        <name>Ni(2+)</name>
        <dbReference type="ChEBI" id="CHEBI:49786"/>
        <label>1</label>
    </ligand>
</feature>
<dbReference type="PROSITE" id="PS51368">
    <property type="entry name" value="UREASE_3"/>
    <property type="match status" value="1"/>
</dbReference>
<dbReference type="GO" id="GO:0016151">
    <property type="term" value="F:nickel cation binding"/>
    <property type="evidence" value="ECO:0007669"/>
    <property type="project" value="UniProtKB-UniRule"/>
</dbReference>
<evidence type="ECO:0000313" key="15">
    <source>
        <dbReference type="Proteomes" id="UP000006692"/>
    </source>
</evidence>
<dbReference type="InterPro" id="IPR029754">
    <property type="entry name" value="Urease_Ni-bd"/>
</dbReference>
<evidence type="ECO:0000256" key="7">
    <source>
        <dbReference type="PIRSR" id="PIRSR611612-50"/>
    </source>
</evidence>
<feature type="binding site" description="via carbamate group" evidence="5 8">
    <location>
        <position position="216"/>
    </location>
    <ligand>
        <name>Ni(2+)</name>
        <dbReference type="ChEBI" id="CHEBI:49786"/>
        <label>1</label>
    </ligand>
</feature>
<comment type="catalytic activity">
    <reaction evidence="5 11">
        <text>urea + 2 H2O + H(+) = hydrogencarbonate + 2 NH4(+)</text>
        <dbReference type="Rhea" id="RHEA:20557"/>
        <dbReference type="ChEBI" id="CHEBI:15377"/>
        <dbReference type="ChEBI" id="CHEBI:15378"/>
        <dbReference type="ChEBI" id="CHEBI:16199"/>
        <dbReference type="ChEBI" id="CHEBI:17544"/>
        <dbReference type="ChEBI" id="CHEBI:28938"/>
        <dbReference type="EC" id="3.5.1.5"/>
    </reaction>
</comment>
<keyword evidence="4 5" id="KW-0378">Hydrolase</keyword>
<dbReference type="Gene3D" id="3.20.20.140">
    <property type="entry name" value="Metal-dependent hydrolases"/>
    <property type="match status" value="1"/>
</dbReference>
<gene>
    <name evidence="5" type="primary">ureC</name>
    <name evidence="14" type="ORF">PSEBR_a594</name>
</gene>
<dbReference type="NCBIfam" id="NF009685">
    <property type="entry name" value="PRK13206.1"/>
    <property type="match status" value="1"/>
</dbReference>
<proteinExistence type="inferred from homology"/>
<evidence type="ECO:0000256" key="10">
    <source>
        <dbReference type="PROSITE-ProRule" id="PRU00700"/>
    </source>
</evidence>
<organism evidence="14 15">
    <name type="scientific">Pseudomonas brassicacearum (strain NFM421)</name>
    <dbReference type="NCBI Taxonomy" id="994484"/>
    <lineage>
        <taxon>Bacteria</taxon>
        <taxon>Pseudomonadati</taxon>
        <taxon>Pseudomonadota</taxon>
        <taxon>Gammaproteobacteria</taxon>
        <taxon>Pseudomonadales</taxon>
        <taxon>Pseudomonadaceae</taxon>
        <taxon>Pseudomonas</taxon>
    </lineage>
</organism>
<dbReference type="InterPro" id="IPR005848">
    <property type="entry name" value="Urease_asu"/>
</dbReference>
<dbReference type="GO" id="GO:0009039">
    <property type="term" value="F:urease activity"/>
    <property type="evidence" value="ECO:0007669"/>
    <property type="project" value="UniProtKB-UniRule"/>
</dbReference>
<dbReference type="InterPro" id="IPR017951">
    <property type="entry name" value="Urease_asu_c"/>
</dbReference>
<dbReference type="RefSeq" id="WP_003197341.1">
    <property type="nucleotide sequence ID" value="NC_015379.1"/>
</dbReference>
<dbReference type="AlphaFoldDB" id="F2KBP0"/>
<evidence type="ECO:0000259" key="13">
    <source>
        <dbReference type="PROSITE" id="PS51368"/>
    </source>
</evidence>
<feature type="active site" description="Proton donor" evidence="5 9">
    <location>
        <position position="319"/>
    </location>
</feature>
<dbReference type="PROSITE" id="PS00145">
    <property type="entry name" value="UREASE_2"/>
    <property type="match status" value="1"/>
</dbReference>
<dbReference type="CDD" id="cd00375">
    <property type="entry name" value="Urease_alpha"/>
    <property type="match status" value="1"/>
</dbReference>
<dbReference type="PROSITE" id="PS01120">
    <property type="entry name" value="UREASE_1"/>
    <property type="match status" value="1"/>
</dbReference>
<dbReference type="PANTHER" id="PTHR43440:SF1">
    <property type="entry name" value="UREASE"/>
    <property type="match status" value="1"/>
</dbReference>
<feature type="binding site" evidence="5 8">
    <location>
        <position position="245"/>
    </location>
    <ligand>
        <name>Ni(2+)</name>
        <dbReference type="ChEBI" id="CHEBI:49786"/>
        <label>2</label>
    </ligand>
</feature>
<feature type="modified residue" description="N6-carboxylysine" evidence="5 7">
    <location>
        <position position="216"/>
    </location>
</feature>
<dbReference type="GO" id="GO:0005737">
    <property type="term" value="C:cytoplasm"/>
    <property type="evidence" value="ECO:0007669"/>
    <property type="project" value="UniProtKB-SubCell"/>
</dbReference>
<comment type="subcellular location">
    <subcellularLocation>
        <location evidence="5 10">Cytoplasm</location>
    </subcellularLocation>
</comment>
<dbReference type="SUPFAM" id="SSF51556">
    <property type="entry name" value="Metallo-dependent hydrolases"/>
    <property type="match status" value="1"/>
</dbReference>
<dbReference type="InterPro" id="IPR011612">
    <property type="entry name" value="Urease_alpha_N_dom"/>
</dbReference>
<evidence type="ECO:0000313" key="14">
    <source>
        <dbReference type="EMBL" id="AEA66742.1"/>
    </source>
</evidence>
<feature type="binding site" evidence="5 8">
    <location>
        <position position="135"/>
    </location>
    <ligand>
        <name>Ni(2+)</name>
        <dbReference type="ChEBI" id="CHEBI:49786"/>
        <label>1</label>
    </ligand>
</feature>
<dbReference type="PANTHER" id="PTHR43440">
    <property type="entry name" value="UREASE"/>
    <property type="match status" value="1"/>
</dbReference>
<dbReference type="NCBIfam" id="TIGR01792">
    <property type="entry name" value="urease_alph"/>
    <property type="match status" value="1"/>
</dbReference>
<dbReference type="HOGENOM" id="CLU_000980_0_0_6"/>
<feature type="binding site" evidence="5 10">
    <location>
        <position position="218"/>
    </location>
    <ligand>
        <name>substrate</name>
    </ligand>
</feature>
<evidence type="ECO:0000256" key="12">
    <source>
        <dbReference type="RuleBase" id="RU004158"/>
    </source>
</evidence>
<evidence type="ECO:0000256" key="6">
    <source>
        <dbReference type="NCBIfam" id="TIGR01792"/>
    </source>
</evidence>
<dbReference type="GO" id="GO:0043419">
    <property type="term" value="P:urea catabolic process"/>
    <property type="evidence" value="ECO:0007669"/>
    <property type="project" value="UniProtKB-UniRule"/>
</dbReference>
<feature type="binding site" description="via carbamate group" evidence="5 8">
    <location>
        <position position="216"/>
    </location>
    <ligand>
        <name>Ni(2+)</name>
        <dbReference type="ChEBI" id="CHEBI:49786"/>
        <label>2</label>
    </ligand>
</feature>
<evidence type="ECO:0000256" key="2">
    <source>
        <dbReference type="ARBA" id="ARBA00022596"/>
    </source>
</evidence>
<keyword evidence="3 5" id="KW-0479">Metal-binding</keyword>
<dbReference type="InterPro" id="IPR017950">
    <property type="entry name" value="Urease_AS"/>
</dbReference>
<dbReference type="EC" id="3.5.1.5" evidence="5 6"/>
<reference evidence="14 15" key="1">
    <citation type="journal article" date="2011" name="J. Bacteriol.">
        <title>Complete genome sequence of a beneficial plant root-associated bacterium, Pseudomonas brassicacearum.</title>
        <authorList>
            <person name="Ortet P."/>
            <person name="Barakat M."/>
            <person name="Lalaouna D."/>
            <person name="Fochesato S."/>
            <person name="Barbe V."/>
            <person name="Vacherie B."/>
            <person name="Santaella C."/>
            <person name="Heulin T."/>
            <person name="Achouak W."/>
        </authorList>
    </citation>
    <scope>NUCLEOTIDE SEQUENCE [LARGE SCALE GENOMIC DNA]</scope>
    <source>
        <strain evidence="14 15">NFM421</strain>
    </source>
</reference>
<dbReference type="MEROPS" id="M38.982"/>
<feature type="binding site" evidence="5 8">
    <location>
        <position position="359"/>
    </location>
    <ligand>
        <name>Ni(2+)</name>
        <dbReference type="ChEBI" id="CHEBI:49786"/>
        <label>1</label>
    </ligand>
</feature>
<dbReference type="InterPro" id="IPR011059">
    <property type="entry name" value="Metal-dep_hydrolase_composite"/>
</dbReference>
<evidence type="ECO:0000256" key="3">
    <source>
        <dbReference type="ARBA" id="ARBA00022723"/>
    </source>
</evidence>
<dbReference type="UniPathway" id="UPA00258">
    <property type="reaction ID" value="UER00370"/>
</dbReference>
<dbReference type="PRINTS" id="PR01752">
    <property type="entry name" value="UREASE"/>
</dbReference>
<comment type="subunit">
    <text evidence="5">Heterotrimer of UreA (gamma), UreB (beta) and UreC (alpha) subunits. Three heterotrimers associate to form the active enzyme.</text>
</comment>
<feature type="binding site" evidence="5 8">
    <location>
        <position position="271"/>
    </location>
    <ligand>
        <name>Ni(2+)</name>
        <dbReference type="ChEBI" id="CHEBI:49786"/>
        <label>2</label>
    </ligand>
</feature>
<dbReference type="KEGG" id="pba:PSEBR_a594"/>
<comment type="PTM">
    <text evidence="7">Carbamylation allows a single lysine to coordinate two nickel ions.</text>
</comment>
<dbReference type="STRING" id="994484.PSEBR_a594"/>